<evidence type="ECO:0000313" key="2">
    <source>
        <dbReference type="Proteomes" id="UP000631114"/>
    </source>
</evidence>
<accession>A0A835HFU5</accession>
<gene>
    <name evidence="1" type="ORF">IFM89_019950</name>
</gene>
<dbReference type="PANTHER" id="PTHR44259:SF114">
    <property type="entry name" value="OS06G0707300 PROTEIN"/>
    <property type="match status" value="1"/>
</dbReference>
<dbReference type="InterPro" id="IPR050942">
    <property type="entry name" value="F-box_BR-signaling"/>
</dbReference>
<sequence length="138" mass="15681">MADWSALRKDLLGLIARRLMLVSDHIRFAAVCSSWRLFLLENRVRNPTPQQYPGLVFPGKVNNCKTRHFFEPVRGVQYDDNGNPVMNAPVRVLLVPHKYYVYGSSLGCLVLIDDLLDMQLINPLSGTKLNSHHQAHSL</sequence>
<dbReference type="Proteomes" id="UP000631114">
    <property type="component" value="Unassembled WGS sequence"/>
</dbReference>
<keyword evidence="2" id="KW-1185">Reference proteome</keyword>
<evidence type="ECO:0008006" key="3">
    <source>
        <dbReference type="Google" id="ProtNLM"/>
    </source>
</evidence>
<evidence type="ECO:0000313" key="1">
    <source>
        <dbReference type="EMBL" id="KAF9597582.1"/>
    </source>
</evidence>
<dbReference type="PANTHER" id="PTHR44259">
    <property type="entry name" value="OS07G0183000 PROTEIN-RELATED"/>
    <property type="match status" value="1"/>
</dbReference>
<protein>
    <recommendedName>
        <fullName evidence="3">F-box protein</fullName>
    </recommendedName>
</protein>
<dbReference type="AlphaFoldDB" id="A0A835HFU5"/>
<dbReference type="Gene3D" id="1.20.1280.50">
    <property type="match status" value="1"/>
</dbReference>
<comment type="caution">
    <text evidence="1">The sequence shown here is derived from an EMBL/GenBank/DDBJ whole genome shotgun (WGS) entry which is preliminary data.</text>
</comment>
<reference evidence="1 2" key="1">
    <citation type="submission" date="2020-10" db="EMBL/GenBank/DDBJ databases">
        <title>The Coptis chinensis genome and diversification of protoberbering-type alkaloids.</title>
        <authorList>
            <person name="Wang B."/>
            <person name="Shu S."/>
            <person name="Song C."/>
            <person name="Liu Y."/>
        </authorList>
    </citation>
    <scope>NUCLEOTIDE SEQUENCE [LARGE SCALE GENOMIC DNA]</scope>
    <source>
        <strain evidence="1">HL-2020</strain>
        <tissue evidence="1">Leaf</tissue>
    </source>
</reference>
<dbReference type="OrthoDB" id="642536at2759"/>
<name>A0A835HFU5_9MAGN</name>
<proteinExistence type="predicted"/>
<dbReference type="EMBL" id="JADFTS010000007">
    <property type="protein sequence ID" value="KAF9597582.1"/>
    <property type="molecule type" value="Genomic_DNA"/>
</dbReference>
<organism evidence="1 2">
    <name type="scientific">Coptis chinensis</name>
    <dbReference type="NCBI Taxonomy" id="261450"/>
    <lineage>
        <taxon>Eukaryota</taxon>
        <taxon>Viridiplantae</taxon>
        <taxon>Streptophyta</taxon>
        <taxon>Embryophyta</taxon>
        <taxon>Tracheophyta</taxon>
        <taxon>Spermatophyta</taxon>
        <taxon>Magnoliopsida</taxon>
        <taxon>Ranunculales</taxon>
        <taxon>Ranunculaceae</taxon>
        <taxon>Coptidoideae</taxon>
        <taxon>Coptis</taxon>
    </lineage>
</organism>